<name>A0A9X1L9Y6_9PROT</name>
<evidence type="ECO:0000313" key="3">
    <source>
        <dbReference type="Proteomes" id="UP001139311"/>
    </source>
</evidence>
<feature type="region of interest" description="Disordered" evidence="1">
    <location>
        <begin position="76"/>
        <end position="97"/>
    </location>
</feature>
<gene>
    <name evidence="2" type="ORF">LHA35_22170</name>
</gene>
<evidence type="ECO:0000313" key="2">
    <source>
        <dbReference type="EMBL" id="MCB4824441.1"/>
    </source>
</evidence>
<proteinExistence type="predicted"/>
<dbReference type="SUPFAM" id="SSF46785">
    <property type="entry name" value="Winged helix' DNA-binding domain"/>
    <property type="match status" value="1"/>
</dbReference>
<dbReference type="Pfam" id="PF11625">
    <property type="entry name" value="DUF3253"/>
    <property type="match status" value="1"/>
</dbReference>
<dbReference type="EMBL" id="JAJAQI010000043">
    <property type="protein sequence ID" value="MCB4824441.1"/>
    <property type="molecule type" value="Genomic_DNA"/>
</dbReference>
<evidence type="ECO:0000256" key="1">
    <source>
        <dbReference type="SAM" id="MobiDB-lite"/>
    </source>
</evidence>
<accession>A0A9X1L9Y6</accession>
<comment type="caution">
    <text evidence="2">The sequence shown here is derived from an EMBL/GenBank/DDBJ whole genome shotgun (WGS) entry which is preliminary data.</text>
</comment>
<reference evidence="2" key="1">
    <citation type="submission" date="2021-10" db="EMBL/GenBank/DDBJ databases">
        <title>Roseicella aerolatum sp. nov., isolated from aerosols of e-waste dismantling site.</title>
        <authorList>
            <person name="Qin T."/>
        </authorList>
    </citation>
    <scope>NUCLEOTIDE SEQUENCE</scope>
    <source>
        <strain evidence="2">GB24</strain>
    </source>
</reference>
<organism evidence="2 3">
    <name type="scientific">Roseicella aerolata</name>
    <dbReference type="NCBI Taxonomy" id="2883479"/>
    <lineage>
        <taxon>Bacteria</taxon>
        <taxon>Pseudomonadati</taxon>
        <taxon>Pseudomonadota</taxon>
        <taxon>Alphaproteobacteria</taxon>
        <taxon>Acetobacterales</taxon>
        <taxon>Roseomonadaceae</taxon>
        <taxon>Roseicella</taxon>
    </lineage>
</organism>
<dbReference type="Proteomes" id="UP001139311">
    <property type="component" value="Unassembled WGS sequence"/>
</dbReference>
<dbReference type="RefSeq" id="WP_226612133.1">
    <property type="nucleotide sequence ID" value="NZ_JAJAQI010000043.1"/>
</dbReference>
<dbReference type="InterPro" id="IPR021660">
    <property type="entry name" value="DUF3253"/>
</dbReference>
<dbReference type="InterPro" id="IPR036390">
    <property type="entry name" value="WH_DNA-bd_sf"/>
</dbReference>
<protein>
    <submittedName>
        <fullName evidence="2">DUF3253 domain-containing protein</fullName>
    </submittedName>
</protein>
<dbReference type="InterPro" id="IPR036388">
    <property type="entry name" value="WH-like_DNA-bd_sf"/>
</dbReference>
<dbReference type="Gene3D" id="1.10.10.10">
    <property type="entry name" value="Winged helix-like DNA-binding domain superfamily/Winged helix DNA-binding domain"/>
    <property type="match status" value="1"/>
</dbReference>
<sequence>MPIPEEDAIASEILRQTAARGPDRSICPSEVARALADGDDGPWRPLMGRVRQAAMALARQGRVEILRKGKPVPPVEVRGVTRLRQPGPAGPEGGAPA</sequence>
<keyword evidence="3" id="KW-1185">Reference proteome</keyword>
<dbReference type="AlphaFoldDB" id="A0A9X1L9Y6"/>